<dbReference type="EnsemblPlants" id="LPERR05G20400.2">
    <property type="protein sequence ID" value="LPERR05G20400.2"/>
    <property type="gene ID" value="LPERR05G20400"/>
</dbReference>
<organism evidence="2 3">
    <name type="scientific">Leersia perrieri</name>
    <dbReference type="NCBI Taxonomy" id="77586"/>
    <lineage>
        <taxon>Eukaryota</taxon>
        <taxon>Viridiplantae</taxon>
        <taxon>Streptophyta</taxon>
        <taxon>Embryophyta</taxon>
        <taxon>Tracheophyta</taxon>
        <taxon>Spermatophyta</taxon>
        <taxon>Magnoliopsida</taxon>
        <taxon>Liliopsida</taxon>
        <taxon>Poales</taxon>
        <taxon>Poaceae</taxon>
        <taxon>BOP clade</taxon>
        <taxon>Oryzoideae</taxon>
        <taxon>Oryzeae</taxon>
        <taxon>Oryzinae</taxon>
        <taxon>Leersia</taxon>
    </lineage>
</organism>
<dbReference type="AlphaFoldDB" id="A0A0D9WJB0"/>
<dbReference type="HOGENOM" id="CLU_1549826_0_0_1"/>
<proteinExistence type="predicted"/>
<accession>A0A0D9WJB0</accession>
<sequence>MAGSSVILPLNTPSNPQRQDGDCDPYFDSLVDSFITAAKTEPKQSVGSIDYAAAGRHQAEKYARSALDYYNRDENNKVCFDPDTFGMIPTCMVSLDGKNIIGGCRNTEFVECWDIQNLPINNNFCYACGDAVKHPEDGSSKEEFFFAKVCFDPETSGMIPTCMISLERKNRIV</sequence>
<evidence type="ECO:0000313" key="2">
    <source>
        <dbReference type="EnsemblPlants" id="LPERR05G20400.2"/>
    </source>
</evidence>
<keyword evidence="3" id="KW-1185">Reference proteome</keyword>
<evidence type="ECO:0000256" key="1">
    <source>
        <dbReference type="SAM" id="MobiDB-lite"/>
    </source>
</evidence>
<feature type="region of interest" description="Disordered" evidence="1">
    <location>
        <begin position="1"/>
        <end position="21"/>
    </location>
</feature>
<name>A0A0D9WJB0_9ORYZ</name>
<protein>
    <submittedName>
        <fullName evidence="2">Uncharacterized protein</fullName>
    </submittedName>
</protein>
<reference evidence="2" key="3">
    <citation type="submission" date="2015-04" db="UniProtKB">
        <authorList>
            <consortium name="EnsemblPlants"/>
        </authorList>
    </citation>
    <scope>IDENTIFICATION</scope>
</reference>
<dbReference type="Proteomes" id="UP000032180">
    <property type="component" value="Chromosome 5"/>
</dbReference>
<dbReference type="Gramene" id="LPERR05G20400.2">
    <property type="protein sequence ID" value="LPERR05G20400.2"/>
    <property type="gene ID" value="LPERR05G20400"/>
</dbReference>
<evidence type="ECO:0000313" key="3">
    <source>
        <dbReference type="Proteomes" id="UP000032180"/>
    </source>
</evidence>
<reference evidence="3" key="2">
    <citation type="submission" date="2013-12" db="EMBL/GenBank/DDBJ databases">
        <authorList>
            <person name="Yu Y."/>
            <person name="Lee S."/>
            <person name="de Baynast K."/>
            <person name="Wissotski M."/>
            <person name="Liu L."/>
            <person name="Talag J."/>
            <person name="Goicoechea J."/>
            <person name="Angelova A."/>
            <person name="Jetty R."/>
            <person name="Kudrna D."/>
            <person name="Golser W."/>
            <person name="Rivera L."/>
            <person name="Zhang J."/>
            <person name="Wing R."/>
        </authorList>
    </citation>
    <scope>NUCLEOTIDE SEQUENCE</scope>
</reference>
<reference evidence="2 3" key="1">
    <citation type="submission" date="2012-08" db="EMBL/GenBank/DDBJ databases">
        <title>Oryza genome evolution.</title>
        <authorList>
            <person name="Wing R.A."/>
        </authorList>
    </citation>
    <scope>NUCLEOTIDE SEQUENCE</scope>
</reference>